<dbReference type="GeneID" id="54423485"/>
<feature type="compositionally biased region" description="Polar residues" evidence="1">
    <location>
        <begin position="657"/>
        <end position="687"/>
    </location>
</feature>
<dbReference type="Pfam" id="PF25009">
    <property type="entry name" value="DUF7785"/>
    <property type="match status" value="1"/>
</dbReference>
<evidence type="ECO:0000259" key="3">
    <source>
        <dbReference type="Pfam" id="PF25289"/>
    </source>
</evidence>
<name>A0A6G1FXM6_9PEZI</name>
<dbReference type="Proteomes" id="UP000504638">
    <property type="component" value="Unplaced"/>
</dbReference>
<protein>
    <submittedName>
        <fullName evidence="4 6">Uncharacterized protein</fullName>
    </submittedName>
</protein>
<feature type="region of interest" description="Disordered" evidence="1">
    <location>
        <begin position="346"/>
        <end position="380"/>
    </location>
</feature>
<feature type="compositionally biased region" description="Polar residues" evidence="1">
    <location>
        <begin position="898"/>
        <end position="915"/>
    </location>
</feature>
<evidence type="ECO:0000259" key="2">
    <source>
        <dbReference type="Pfam" id="PF25009"/>
    </source>
</evidence>
<dbReference type="InterPro" id="IPR056687">
    <property type="entry name" value="DUF7785"/>
</dbReference>
<proteinExistence type="predicted"/>
<feature type="domain" description="DUF7785" evidence="2">
    <location>
        <begin position="489"/>
        <end position="586"/>
    </location>
</feature>
<feature type="region of interest" description="Disordered" evidence="1">
    <location>
        <begin position="657"/>
        <end position="721"/>
    </location>
</feature>
<dbReference type="EMBL" id="ML975165">
    <property type="protein sequence ID" value="KAF1810587.1"/>
    <property type="molecule type" value="Genomic_DNA"/>
</dbReference>
<dbReference type="InterPro" id="IPR057199">
    <property type="entry name" value="DUF7877"/>
</dbReference>
<feature type="compositionally biased region" description="Basic and acidic residues" evidence="1">
    <location>
        <begin position="192"/>
        <end position="202"/>
    </location>
</feature>
<feature type="compositionally biased region" description="Pro residues" evidence="1">
    <location>
        <begin position="774"/>
        <end position="789"/>
    </location>
</feature>
<feature type="region of interest" description="Disordered" evidence="1">
    <location>
        <begin position="883"/>
        <end position="938"/>
    </location>
</feature>
<dbReference type="OrthoDB" id="5354458at2759"/>
<feature type="compositionally biased region" description="Low complexity" evidence="1">
    <location>
        <begin position="916"/>
        <end position="929"/>
    </location>
</feature>
<feature type="region of interest" description="Disordered" evidence="1">
    <location>
        <begin position="278"/>
        <end position="312"/>
    </location>
</feature>
<organism evidence="4">
    <name type="scientific">Eremomyces bilateralis CBS 781.70</name>
    <dbReference type="NCBI Taxonomy" id="1392243"/>
    <lineage>
        <taxon>Eukaryota</taxon>
        <taxon>Fungi</taxon>
        <taxon>Dikarya</taxon>
        <taxon>Ascomycota</taxon>
        <taxon>Pezizomycotina</taxon>
        <taxon>Dothideomycetes</taxon>
        <taxon>Dothideomycetes incertae sedis</taxon>
        <taxon>Eremomycetales</taxon>
        <taxon>Eremomycetaceae</taxon>
        <taxon>Eremomyces</taxon>
    </lineage>
</organism>
<evidence type="ECO:0000256" key="1">
    <source>
        <dbReference type="SAM" id="MobiDB-lite"/>
    </source>
</evidence>
<feature type="domain" description="DUF7877" evidence="3">
    <location>
        <begin position="56"/>
        <end position="174"/>
    </location>
</feature>
<feature type="region of interest" description="Disordered" evidence="1">
    <location>
        <begin position="751"/>
        <end position="849"/>
    </location>
</feature>
<feature type="region of interest" description="Disordered" evidence="1">
    <location>
        <begin position="180"/>
        <end position="213"/>
    </location>
</feature>
<reference evidence="6" key="2">
    <citation type="submission" date="2020-04" db="EMBL/GenBank/DDBJ databases">
        <authorList>
            <consortium name="NCBI Genome Project"/>
        </authorList>
    </citation>
    <scope>NUCLEOTIDE SEQUENCE</scope>
    <source>
        <strain evidence="6">CBS 781.70</strain>
    </source>
</reference>
<evidence type="ECO:0000313" key="6">
    <source>
        <dbReference type="RefSeq" id="XP_033532218.1"/>
    </source>
</evidence>
<feature type="compositionally biased region" description="Basic and acidic residues" evidence="1">
    <location>
        <begin position="80"/>
        <end position="102"/>
    </location>
</feature>
<keyword evidence="5" id="KW-1185">Reference proteome</keyword>
<evidence type="ECO:0000313" key="4">
    <source>
        <dbReference type="EMBL" id="KAF1810587.1"/>
    </source>
</evidence>
<reference evidence="4 6" key="1">
    <citation type="submission" date="2020-01" db="EMBL/GenBank/DDBJ databases">
        <authorList>
            <consortium name="DOE Joint Genome Institute"/>
            <person name="Haridas S."/>
            <person name="Albert R."/>
            <person name="Binder M."/>
            <person name="Bloem J."/>
            <person name="Labutti K."/>
            <person name="Salamov A."/>
            <person name="Andreopoulos B."/>
            <person name="Baker S.E."/>
            <person name="Barry K."/>
            <person name="Bills G."/>
            <person name="Bluhm B.H."/>
            <person name="Cannon C."/>
            <person name="Castanera R."/>
            <person name="Culley D.E."/>
            <person name="Daum C."/>
            <person name="Ezra D."/>
            <person name="Gonzalez J.B."/>
            <person name="Henrissat B."/>
            <person name="Kuo A."/>
            <person name="Liang C."/>
            <person name="Lipzen A."/>
            <person name="Lutzoni F."/>
            <person name="Magnuson J."/>
            <person name="Mondo S."/>
            <person name="Nolan M."/>
            <person name="Ohm R."/>
            <person name="Pangilinan J."/>
            <person name="Park H.-J."/>
            <person name="Ramirez L."/>
            <person name="Alfaro M."/>
            <person name="Sun H."/>
            <person name="Tritt A."/>
            <person name="Yoshinaga Y."/>
            <person name="Zwiers L.-H."/>
            <person name="Turgeon B.G."/>
            <person name="Goodwin S.B."/>
            <person name="Spatafora J.W."/>
            <person name="Crous P.W."/>
            <person name="Grigoriev I.V."/>
        </authorList>
    </citation>
    <scope>NUCLEOTIDE SEQUENCE</scope>
    <source>
        <strain evidence="4 6">CBS 781.70</strain>
    </source>
</reference>
<feature type="compositionally biased region" description="Low complexity" evidence="1">
    <location>
        <begin position="752"/>
        <end position="764"/>
    </location>
</feature>
<feature type="region of interest" description="Disordered" evidence="1">
    <location>
        <begin position="1"/>
        <end position="54"/>
    </location>
</feature>
<reference evidence="6" key="3">
    <citation type="submission" date="2025-04" db="UniProtKB">
        <authorList>
            <consortium name="RefSeq"/>
        </authorList>
    </citation>
    <scope>IDENTIFICATION</scope>
    <source>
        <strain evidence="6">CBS 781.70</strain>
    </source>
</reference>
<feature type="region of interest" description="Disordered" evidence="1">
    <location>
        <begin position="76"/>
        <end position="102"/>
    </location>
</feature>
<dbReference type="Pfam" id="PF25289">
    <property type="entry name" value="DUF7877"/>
    <property type="match status" value="1"/>
</dbReference>
<accession>A0A6G1FXM6</accession>
<dbReference type="RefSeq" id="XP_033532218.1">
    <property type="nucleotide sequence ID" value="XM_033682915.1"/>
</dbReference>
<sequence length="938" mass="101771">MSTVNGTLSPPAPEQPPESTIASKRKRDDSEGNAHVNGVAASEHTIPDHEPSIDSQLAADIHSILKSFDPEPSILNHVLTKPDDHRLSNGEPSSKRAKVDEISTRSTISQKLEKQHYKTLAELSQDVDDVLDQVLAPIAAKQYSSENKKRVSRQLSDDESKLFARATAFKGELERIVSRQEADLASTPKVPTKGEDSARAADRPTSVQGEPRTVLTLFANAPVPRQLFSSFQSKKQISASDAASSEFENGVGIEMPIHERDLPNVLSTVKVVPRKGKDSDIKAPTFGESFRPPQNTLPLTPPKPVKHLSTRGSSVSFVSQDALSRMSRRGSYNWVRESLSVGQWLGYNGVDSTQEPTSPEAKRKQRDRALSTGEANPPLSQEAVASLQQAREAALFRSVYSSFAPSRDDSTAIVPSEVKGDIWWQKIGKPRFEPDEEVFEFSETNGEVAAPDADDEIDESRIKEALEEYDPVEDHEYIERKLGMHSKEEKEVDEVLAEISELLETLYSFQRIRHASLASNTRTPVNHNSSLTSLTGSPSAPTAGEMAIYETLKMQLSLMIGSLPPYAVAKLNGDQLDELNISRTVLFEAPNHRGVMEEPAPPRNPKVPAYNAAPVGTPVNRGPVSSHYTPLPQTYGRTAVAPNTHARPAANSYYPQQASNATRTPLSQFQRSASNPQAYQTPGTFTQPRPAAYGQNYPPSNVRPNYGPTGVQNYTPAAAQRPPVNQYYQNTPVQNRPYNAQVQPAPYIQRPSSAASMNASASQSPYVRNASPLKPAPVPTVQPTYPQPHPGYATPTPTSTGPLSHLSPRPVNLASPNQPRPNSAVSHQRHVSSSSQSPRMPLPSTLPADATKAPEHLAVQKNHYQQAAKVMPQQQQDMLATANTNPSVGHASPARETATPTVKQGSHTPQPQSQKVAVGGDATVGAAQVNGTSGPAAK</sequence>
<feature type="region of interest" description="Disordered" evidence="1">
    <location>
        <begin position="521"/>
        <end position="540"/>
    </location>
</feature>
<evidence type="ECO:0000313" key="5">
    <source>
        <dbReference type="Proteomes" id="UP000504638"/>
    </source>
</evidence>
<gene>
    <name evidence="4 6" type="ORF">P152DRAFT_515758</name>
</gene>
<dbReference type="AlphaFoldDB" id="A0A6G1FXM6"/>
<feature type="compositionally biased region" description="Low complexity" evidence="1">
    <location>
        <begin position="823"/>
        <end position="837"/>
    </location>
</feature>